<dbReference type="PROSITE" id="PS51257">
    <property type="entry name" value="PROKAR_LIPOPROTEIN"/>
    <property type="match status" value="1"/>
</dbReference>
<keyword evidence="1" id="KW-0732">Signal</keyword>
<protein>
    <recommendedName>
        <fullName evidence="4">Lipoprotein</fullName>
    </recommendedName>
</protein>
<dbReference type="RefSeq" id="WP_006981156.1">
    <property type="nucleotide sequence ID" value="NZ_ABVL01000012.1"/>
</dbReference>
<keyword evidence="3" id="KW-1185">Reference proteome</keyword>
<organism evidence="2 3">
    <name type="scientific">Chthoniobacter flavus Ellin428</name>
    <dbReference type="NCBI Taxonomy" id="497964"/>
    <lineage>
        <taxon>Bacteria</taxon>
        <taxon>Pseudomonadati</taxon>
        <taxon>Verrucomicrobiota</taxon>
        <taxon>Spartobacteria</taxon>
        <taxon>Chthoniobacterales</taxon>
        <taxon>Chthoniobacteraceae</taxon>
        <taxon>Chthoniobacter</taxon>
    </lineage>
</organism>
<dbReference type="AlphaFoldDB" id="B4D4J3"/>
<proteinExistence type="predicted"/>
<feature type="signal peptide" evidence="1">
    <location>
        <begin position="1"/>
        <end position="18"/>
    </location>
</feature>
<evidence type="ECO:0000313" key="3">
    <source>
        <dbReference type="Proteomes" id="UP000005824"/>
    </source>
</evidence>
<dbReference type="GO" id="GO:0019867">
    <property type="term" value="C:outer membrane"/>
    <property type="evidence" value="ECO:0007669"/>
    <property type="project" value="InterPro"/>
</dbReference>
<accession>B4D4J3</accession>
<reference evidence="2 3" key="1">
    <citation type="journal article" date="2011" name="J. Bacteriol.">
        <title>Genome sequence of Chthoniobacter flavus Ellin428, an aerobic heterotrophic soil bacterium.</title>
        <authorList>
            <person name="Kant R."/>
            <person name="van Passel M.W."/>
            <person name="Palva A."/>
            <person name="Lucas S."/>
            <person name="Lapidus A."/>
            <person name="Glavina Del Rio T."/>
            <person name="Dalin E."/>
            <person name="Tice H."/>
            <person name="Bruce D."/>
            <person name="Goodwin L."/>
            <person name="Pitluck S."/>
            <person name="Larimer F.W."/>
            <person name="Land M.L."/>
            <person name="Hauser L."/>
            <person name="Sangwan P."/>
            <person name="de Vos W.M."/>
            <person name="Janssen P.H."/>
            <person name="Smidt H."/>
        </authorList>
    </citation>
    <scope>NUCLEOTIDE SEQUENCE [LARGE SCALE GENOMIC DNA]</scope>
    <source>
        <strain evidence="2 3">Ellin428</strain>
    </source>
</reference>
<dbReference type="eggNOG" id="ENOG5033EW9">
    <property type="taxonomic scope" value="Bacteria"/>
</dbReference>
<dbReference type="EMBL" id="ABVL01000012">
    <property type="protein sequence ID" value="EDY18446.1"/>
    <property type="molecule type" value="Genomic_DNA"/>
</dbReference>
<evidence type="ECO:0008006" key="4">
    <source>
        <dbReference type="Google" id="ProtNLM"/>
    </source>
</evidence>
<dbReference type="Pfam" id="PF04390">
    <property type="entry name" value="LptE"/>
    <property type="match status" value="1"/>
</dbReference>
<dbReference type="InterPro" id="IPR007485">
    <property type="entry name" value="LPS_assembly_LptE"/>
</dbReference>
<sequence precursor="true">MRFAFLLSLAAFVFTGCAGYHIGPVQPKFMEGIHKIAIPTFRNDTLEPRVETILATTVINQFQQDGTYQIVDEKDADAILEGTLDVLQRNPARSVRGNVLLTKEYTLNVRCRFKLTKKSTGVIVDQRVVTGTTSFYATGSDSVSQDVNQDERQAVPLAAADMAVQLVSQYAEGW</sequence>
<evidence type="ECO:0000256" key="1">
    <source>
        <dbReference type="SAM" id="SignalP"/>
    </source>
</evidence>
<name>B4D4J3_9BACT</name>
<feature type="chain" id="PRO_5002802445" description="Lipoprotein" evidence="1">
    <location>
        <begin position="19"/>
        <end position="174"/>
    </location>
</feature>
<comment type="caution">
    <text evidence="2">The sequence shown here is derived from an EMBL/GenBank/DDBJ whole genome shotgun (WGS) entry which is preliminary data.</text>
</comment>
<gene>
    <name evidence="2" type="ORF">CfE428DRAFT_3831</name>
</gene>
<dbReference type="GO" id="GO:0043165">
    <property type="term" value="P:Gram-negative-bacterium-type cell outer membrane assembly"/>
    <property type="evidence" value="ECO:0007669"/>
    <property type="project" value="InterPro"/>
</dbReference>
<dbReference type="Proteomes" id="UP000005824">
    <property type="component" value="Unassembled WGS sequence"/>
</dbReference>
<dbReference type="InParanoid" id="B4D4J3"/>
<dbReference type="STRING" id="497964.CfE428DRAFT_3831"/>
<evidence type="ECO:0000313" key="2">
    <source>
        <dbReference type="EMBL" id="EDY18446.1"/>
    </source>
</evidence>